<protein>
    <submittedName>
        <fullName evidence="2">Uncharacterized protein</fullName>
    </submittedName>
</protein>
<name>A0A840S0I5_9BURK</name>
<keyword evidence="3" id="KW-1185">Reference proteome</keyword>
<feature type="signal peptide" evidence="1">
    <location>
        <begin position="1"/>
        <end position="18"/>
    </location>
</feature>
<dbReference type="Proteomes" id="UP000554837">
    <property type="component" value="Unassembled WGS sequence"/>
</dbReference>
<gene>
    <name evidence="2" type="ORF">HNQ51_001901</name>
</gene>
<dbReference type="RefSeq" id="WP_138855749.1">
    <property type="nucleotide sequence ID" value="NZ_CP040709.1"/>
</dbReference>
<keyword evidence="1" id="KW-0732">Signal</keyword>
<dbReference type="OrthoDB" id="119905at2"/>
<evidence type="ECO:0000313" key="3">
    <source>
        <dbReference type="Proteomes" id="UP000554837"/>
    </source>
</evidence>
<sequence>MKSPLMLCLALMAGTAAAQEAKPHGGFSAGIEMREQATSKDLGLPIYPGAQVQRDTKDDKGAVTLGLWGGLFGVHLAVAQYRSSDSLDEVAGFYRRALAPYGKALECRADNSGKLAPQPAPGQLGCEDAEPGRDGLVLKVGSKKDQRVVAFQIKGKELHFQLVRLTARGD</sequence>
<proteinExistence type="predicted"/>
<accession>A0A840S0I5</accession>
<comment type="caution">
    <text evidence="2">The sequence shown here is derived from an EMBL/GenBank/DDBJ whole genome shotgun (WGS) entry which is preliminary data.</text>
</comment>
<evidence type="ECO:0000313" key="2">
    <source>
        <dbReference type="EMBL" id="MBB5204587.1"/>
    </source>
</evidence>
<evidence type="ECO:0000256" key="1">
    <source>
        <dbReference type="SAM" id="SignalP"/>
    </source>
</evidence>
<organism evidence="2 3">
    <name type="scientific">Inhella inkyongensis</name>
    <dbReference type="NCBI Taxonomy" id="392593"/>
    <lineage>
        <taxon>Bacteria</taxon>
        <taxon>Pseudomonadati</taxon>
        <taxon>Pseudomonadota</taxon>
        <taxon>Betaproteobacteria</taxon>
        <taxon>Burkholderiales</taxon>
        <taxon>Sphaerotilaceae</taxon>
        <taxon>Inhella</taxon>
    </lineage>
</organism>
<dbReference type="EMBL" id="JACHHO010000002">
    <property type="protein sequence ID" value="MBB5204587.1"/>
    <property type="molecule type" value="Genomic_DNA"/>
</dbReference>
<reference evidence="2 3" key="1">
    <citation type="submission" date="2020-08" db="EMBL/GenBank/DDBJ databases">
        <title>Genomic Encyclopedia of Type Strains, Phase IV (KMG-IV): sequencing the most valuable type-strain genomes for metagenomic binning, comparative biology and taxonomic classification.</title>
        <authorList>
            <person name="Goeker M."/>
        </authorList>
    </citation>
    <scope>NUCLEOTIDE SEQUENCE [LARGE SCALE GENOMIC DNA]</scope>
    <source>
        <strain evidence="2 3">DSM 23958</strain>
    </source>
</reference>
<feature type="chain" id="PRO_5032683177" evidence="1">
    <location>
        <begin position="19"/>
        <end position="170"/>
    </location>
</feature>
<dbReference type="AlphaFoldDB" id="A0A840S0I5"/>